<dbReference type="Pfam" id="PF11218">
    <property type="entry name" value="DUF3011"/>
    <property type="match status" value="1"/>
</dbReference>
<dbReference type="InterPro" id="IPR021381">
    <property type="entry name" value="DUF3011"/>
</dbReference>
<gene>
    <name evidence="3" type="ORF">H3309_08700</name>
</gene>
<protein>
    <submittedName>
        <fullName evidence="3">DUF3011 domain-containing protein</fullName>
    </submittedName>
</protein>
<evidence type="ECO:0000256" key="1">
    <source>
        <dbReference type="SAM" id="MobiDB-lite"/>
    </source>
</evidence>
<evidence type="ECO:0000256" key="2">
    <source>
        <dbReference type="SAM" id="SignalP"/>
    </source>
</evidence>
<evidence type="ECO:0000313" key="4">
    <source>
        <dbReference type="Proteomes" id="UP000515292"/>
    </source>
</evidence>
<dbReference type="Proteomes" id="UP000515292">
    <property type="component" value="Chromosome"/>
</dbReference>
<feature type="region of interest" description="Disordered" evidence="1">
    <location>
        <begin position="164"/>
        <end position="197"/>
    </location>
</feature>
<dbReference type="AlphaFoldDB" id="A0A7G5IDR4"/>
<dbReference type="RefSeq" id="WP_182294355.1">
    <property type="nucleotide sequence ID" value="NZ_CP059851.1"/>
</dbReference>
<reference evidence="3 4" key="1">
    <citation type="submission" date="2020-07" db="EMBL/GenBank/DDBJ databases">
        <title>Complete genome sequence for Sandaracinobacter sp. M6.</title>
        <authorList>
            <person name="Tang Y."/>
            <person name="Liu Q."/>
            <person name="Guo Z."/>
            <person name="Lei P."/>
            <person name="Huang B."/>
        </authorList>
    </citation>
    <scope>NUCLEOTIDE SEQUENCE [LARGE SCALE GENOMIC DNA]</scope>
    <source>
        <strain evidence="3 4">M6</strain>
    </source>
</reference>
<dbReference type="EMBL" id="CP059851">
    <property type="protein sequence ID" value="QMW21506.1"/>
    <property type="molecule type" value="Genomic_DNA"/>
</dbReference>
<feature type="compositionally biased region" description="Low complexity" evidence="1">
    <location>
        <begin position="48"/>
        <end position="57"/>
    </location>
</feature>
<keyword evidence="4" id="KW-1185">Reference proteome</keyword>
<feature type="compositionally biased region" description="Basic and acidic residues" evidence="1">
    <location>
        <begin position="27"/>
        <end position="47"/>
    </location>
</feature>
<organism evidence="3 4">
    <name type="scientific">Sandaracinobacteroides saxicola</name>
    <dbReference type="NCBI Taxonomy" id="2759707"/>
    <lineage>
        <taxon>Bacteria</taxon>
        <taxon>Pseudomonadati</taxon>
        <taxon>Pseudomonadota</taxon>
        <taxon>Alphaproteobacteria</taxon>
        <taxon>Sphingomonadales</taxon>
        <taxon>Sphingosinicellaceae</taxon>
        <taxon>Sandaracinobacteroides</taxon>
    </lineage>
</organism>
<dbReference type="KEGG" id="sand:H3309_08700"/>
<accession>A0A7G5IDR4</accession>
<keyword evidence="2" id="KW-0732">Signal</keyword>
<sequence length="285" mass="29127">MRNAIIMAASVAILLNPVSVAAQYARPETRPAPRPEPEPVRPLRDRAAPGGSSAPAGGVWAGATIRCESRNNGRRECSADTRGGVRLVRQLSDAACREHRTWGTTGNAIWVDNGCRGEFQTRYGGGGHGGHVVVENSSSGPSTAAIIGGVAVAGGLIALLAKPSKGSKPAPAPPPAQPGQPQPVAPPPAPALPAAPAGPAKISASLGGVTPDARPALGMCLNDAARQIGATGGSEIKLDRLDDVAPGNGGFRFRMMLVGIYPDKPRVIPTFCRATPTKVVELTFG</sequence>
<name>A0A7G5IDR4_9SPHN</name>
<feature type="region of interest" description="Disordered" evidence="1">
    <location>
        <begin position="25"/>
        <end position="57"/>
    </location>
</feature>
<evidence type="ECO:0000313" key="3">
    <source>
        <dbReference type="EMBL" id="QMW21506.1"/>
    </source>
</evidence>
<feature type="compositionally biased region" description="Pro residues" evidence="1">
    <location>
        <begin position="170"/>
        <end position="193"/>
    </location>
</feature>
<feature type="chain" id="PRO_5028831518" evidence="2">
    <location>
        <begin position="22"/>
        <end position="285"/>
    </location>
</feature>
<proteinExistence type="predicted"/>
<feature type="signal peptide" evidence="2">
    <location>
        <begin position="1"/>
        <end position="21"/>
    </location>
</feature>